<dbReference type="EMBL" id="VBQZ03000373">
    <property type="protein sequence ID" value="MXQ99197.1"/>
    <property type="molecule type" value="Genomic_DNA"/>
</dbReference>
<protein>
    <submittedName>
        <fullName evidence="1">Uncharacterized protein</fullName>
    </submittedName>
</protein>
<comment type="caution">
    <text evidence="1">The sequence shown here is derived from an EMBL/GenBank/DDBJ whole genome shotgun (WGS) entry which is preliminary data.</text>
</comment>
<accession>A0A6B0SET3</accession>
<dbReference type="Proteomes" id="UP000322234">
    <property type="component" value="Unassembled WGS sequence"/>
</dbReference>
<organism evidence="1 2">
    <name type="scientific">Bos mutus</name>
    <name type="common">wild yak</name>
    <dbReference type="NCBI Taxonomy" id="72004"/>
    <lineage>
        <taxon>Eukaryota</taxon>
        <taxon>Metazoa</taxon>
        <taxon>Chordata</taxon>
        <taxon>Craniata</taxon>
        <taxon>Vertebrata</taxon>
        <taxon>Euteleostomi</taxon>
        <taxon>Mammalia</taxon>
        <taxon>Eutheria</taxon>
        <taxon>Laurasiatheria</taxon>
        <taxon>Artiodactyla</taxon>
        <taxon>Ruminantia</taxon>
        <taxon>Pecora</taxon>
        <taxon>Bovidae</taxon>
        <taxon>Bovinae</taxon>
        <taxon>Bos</taxon>
    </lineage>
</organism>
<proteinExistence type="predicted"/>
<evidence type="ECO:0000313" key="1">
    <source>
        <dbReference type="EMBL" id="MXQ99197.1"/>
    </source>
</evidence>
<gene>
    <name evidence="1" type="ORF">E5288_WYG002982</name>
</gene>
<evidence type="ECO:0000313" key="2">
    <source>
        <dbReference type="Proteomes" id="UP000322234"/>
    </source>
</evidence>
<sequence>MVVFAATWCNGSIFGIQNSFGILYSMLLQEEREKNRQVEFQADFAYGKISQKQVVLKIFWLTSWRDLLARNYEYFDDGTKSDPSLGPPSS</sequence>
<dbReference type="AlphaFoldDB" id="A0A6B0SET3"/>
<keyword evidence="2" id="KW-1185">Reference proteome</keyword>
<name>A0A6B0SET3_9CETA</name>
<reference evidence="1" key="1">
    <citation type="submission" date="2019-10" db="EMBL/GenBank/DDBJ databases">
        <title>The sequence and de novo assembly of the wild yak genome.</title>
        <authorList>
            <person name="Liu Y."/>
        </authorList>
    </citation>
    <scope>NUCLEOTIDE SEQUENCE [LARGE SCALE GENOMIC DNA]</scope>
    <source>
        <strain evidence="1">WY2019</strain>
    </source>
</reference>